<protein>
    <submittedName>
        <fullName evidence="1">Uncharacterized protein</fullName>
    </submittedName>
</protein>
<dbReference type="EMBL" id="CP025012">
    <property type="protein sequence ID" value="AUW42602.1"/>
    <property type="molecule type" value="Genomic_DNA"/>
</dbReference>
<evidence type="ECO:0000313" key="1">
    <source>
        <dbReference type="EMBL" id="AUW42602.1"/>
    </source>
</evidence>
<accession>A0A2K9Z2Z3</accession>
<name>A0A2K9Z2Z3_RHILE</name>
<dbReference type="AlphaFoldDB" id="A0A2K9Z2Z3"/>
<gene>
    <name evidence="1" type="ORF">CUJ84_Chr002241</name>
</gene>
<dbReference type="Proteomes" id="UP000238523">
    <property type="component" value="Chromosome"/>
</dbReference>
<organism evidence="1 2">
    <name type="scientific">Rhizobium leguminosarum</name>
    <dbReference type="NCBI Taxonomy" id="384"/>
    <lineage>
        <taxon>Bacteria</taxon>
        <taxon>Pseudomonadati</taxon>
        <taxon>Pseudomonadota</taxon>
        <taxon>Alphaproteobacteria</taxon>
        <taxon>Hyphomicrobiales</taxon>
        <taxon>Rhizobiaceae</taxon>
        <taxon>Rhizobium/Agrobacterium group</taxon>
        <taxon>Rhizobium</taxon>
    </lineage>
</organism>
<evidence type="ECO:0000313" key="2">
    <source>
        <dbReference type="Proteomes" id="UP000238523"/>
    </source>
</evidence>
<proteinExistence type="predicted"/>
<sequence length="28" mass="3203">MPCDKAFDFDTSDSESFVHYRLKFGGMA</sequence>
<reference evidence="1 2" key="1">
    <citation type="submission" date="2017-11" db="EMBL/GenBank/DDBJ databases">
        <title>Complete genome of Rhizobium leguminosarum Norway, an ineffective micro-symbiont.</title>
        <authorList>
            <person name="Hoffrichter A."/>
            <person name="Liang J."/>
            <person name="Brachmann A."/>
            <person name="Marin M."/>
        </authorList>
    </citation>
    <scope>NUCLEOTIDE SEQUENCE [LARGE SCALE GENOMIC DNA]</scope>
    <source>
        <strain evidence="1 2">Norway</strain>
    </source>
</reference>